<dbReference type="PANTHER" id="PTHR48081:SF13">
    <property type="entry name" value="ALPHA_BETA HYDROLASE"/>
    <property type="match status" value="1"/>
</dbReference>
<dbReference type="Gene3D" id="3.40.50.1820">
    <property type="entry name" value="alpha/beta hydrolase"/>
    <property type="match status" value="1"/>
</dbReference>
<gene>
    <name evidence="4" type="primary">nlhH_1</name>
    <name evidence="4" type="ORF">Enr13x_05930</name>
</gene>
<keyword evidence="2" id="KW-0732">Signal</keyword>
<evidence type="ECO:0000259" key="3">
    <source>
        <dbReference type="Pfam" id="PF20434"/>
    </source>
</evidence>
<dbReference type="EMBL" id="CP037423">
    <property type="protein sequence ID" value="QDV40757.1"/>
    <property type="molecule type" value="Genomic_DNA"/>
</dbReference>
<evidence type="ECO:0000313" key="5">
    <source>
        <dbReference type="Proteomes" id="UP000319004"/>
    </source>
</evidence>
<dbReference type="InterPro" id="IPR049492">
    <property type="entry name" value="BD-FAE-like_dom"/>
</dbReference>
<evidence type="ECO:0000313" key="4">
    <source>
        <dbReference type="EMBL" id="QDV40757.1"/>
    </source>
</evidence>
<feature type="chain" id="PRO_5021957585" evidence="2">
    <location>
        <begin position="32"/>
        <end position="292"/>
    </location>
</feature>
<dbReference type="GO" id="GO:0106435">
    <property type="term" value="F:carboxylesterase activity"/>
    <property type="evidence" value="ECO:0007669"/>
    <property type="project" value="UniProtKB-EC"/>
</dbReference>
<dbReference type="Pfam" id="PF20434">
    <property type="entry name" value="BD-FAE"/>
    <property type="match status" value="1"/>
</dbReference>
<dbReference type="EC" id="3.1.1.1" evidence="4"/>
<protein>
    <submittedName>
        <fullName evidence="4">Carboxylesterase NlhH</fullName>
        <ecNumber evidence="4">3.1.1.1</ecNumber>
    </submittedName>
</protein>
<feature type="domain" description="BD-FAE-like" evidence="3">
    <location>
        <begin position="51"/>
        <end position="253"/>
    </location>
</feature>
<proteinExistence type="predicted"/>
<dbReference type="KEGG" id="snep:Enr13x_05930"/>
<sequence precursor="true">MRIACPMRSRILSMMLIACCLSVCLIRPARADDFTVVKGLAFSETVPALTLDLYLPKASADPSPCVIVIQGGGFRPQNGQRFKPFAEHLAKHGFTAALISYRGSPDHRFRDTLADVKASVRFVRNVAEKYQIDADRIGAAGRSAGGTLAALLAVTGDHDDPDSRIQAAVCFAGVFDFVSRFTKQEQLEIQPNAKKKRKTNGEWIGPEFSPEDPQWLAASAITHVDPSDPPILLLHSRDDSTVPWFQSRDMHRAMTEAGVDAEIRVYETGGHSVSPKDRNSLDDMVEFFQKRL</sequence>
<dbReference type="RefSeq" id="WP_197455735.1">
    <property type="nucleotide sequence ID" value="NZ_CP037423.1"/>
</dbReference>
<organism evidence="4 5">
    <name type="scientific">Stieleria neptunia</name>
    <dbReference type="NCBI Taxonomy" id="2527979"/>
    <lineage>
        <taxon>Bacteria</taxon>
        <taxon>Pseudomonadati</taxon>
        <taxon>Planctomycetota</taxon>
        <taxon>Planctomycetia</taxon>
        <taxon>Pirellulales</taxon>
        <taxon>Pirellulaceae</taxon>
        <taxon>Stieleria</taxon>
    </lineage>
</organism>
<keyword evidence="5" id="KW-1185">Reference proteome</keyword>
<accession>A0A518HIS8</accession>
<reference evidence="4 5" key="1">
    <citation type="submission" date="2019-03" db="EMBL/GenBank/DDBJ databases">
        <title>Deep-cultivation of Planctomycetes and their phenomic and genomic characterization uncovers novel biology.</title>
        <authorList>
            <person name="Wiegand S."/>
            <person name="Jogler M."/>
            <person name="Boedeker C."/>
            <person name="Pinto D."/>
            <person name="Vollmers J."/>
            <person name="Rivas-Marin E."/>
            <person name="Kohn T."/>
            <person name="Peeters S.H."/>
            <person name="Heuer A."/>
            <person name="Rast P."/>
            <person name="Oberbeckmann S."/>
            <person name="Bunk B."/>
            <person name="Jeske O."/>
            <person name="Meyerdierks A."/>
            <person name="Storesund J.E."/>
            <person name="Kallscheuer N."/>
            <person name="Luecker S."/>
            <person name="Lage O.M."/>
            <person name="Pohl T."/>
            <person name="Merkel B.J."/>
            <person name="Hornburger P."/>
            <person name="Mueller R.-W."/>
            <person name="Bruemmer F."/>
            <person name="Labrenz M."/>
            <person name="Spormann A.M."/>
            <person name="Op den Camp H."/>
            <person name="Overmann J."/>
            <person name="Amann R."/>
            <person name="Jetten M.S.M."/>
            <person name="Mascher T."/>
            <person name="Medema M.H."/>
            <person name="Devos D.P."/>
            <person name="Kaster A.-K."/>
            <person name="Ovreas L."/>
            <person name="Rohde M."/>
            <person name="Galperin M.Y."/>
            <person name="Jogler C."/>
        </authorList>
    </citation>
    <scope>NUCLEOTIDE SEQUENCE [LARGE SCALE GENOMIC DNA]</scope>
    <source>
        <strain evidence="4 5">Enr13</strain>
    </source>
</reference>
<keyword evidence="1 4" id="KW-0378">Hydrolase</keyword>
<feature type="signal peptide" evidence="2">
    <location>
        <begin position="1"/>
        <end position="31"/>
    </location>
</feature>
<evidence type="ECO:0000256" key="2">
    <source>
        <dbReference type="SAM" id="SignalP"/>
    </source>
</evidence>
<evidence type="ECO:0000256" key="1">
    <source>
        <dbReference type="ARBA" id="ARBA00022801"/>
    </source>
</evidence>
<dbReference type="InterPro" id="IPR029058">
    <property type="entry name" value="AB_hydrolase_fold"/>
</dbReference>
<dbReference type="SUPFAM" id="SSF53474">
    <property type="entry name" value="alpha/beta-Hydrolases"/>
    <property type="match status" value="1"/>
</dbReference>
<name>A0A518HIS8_9BACT</name>
<dbReference type="AlphaFoldDB" id="A0A518HIS8"/>
<dbReference type="Proteomes" id="UP000319004">
    <property type="component" value="Chromosome"/>
</dbReference>
<dbReference type="InterPro" id="IPR050300">
    <property type="entry name" value="GDXG_lipolytic_enzyme"/>
</dbReference>
<dbReference type="PANTHER" id="PTHR48081">
    <property type="entry name" value="AB HYDROLASE SUPERFAMILY PROTEIN C4A8.06C"/>
    <property type="match status" value="1"/>
</dbReference>